<reference evidence="10 11" key="1">
    <citation type="submission" date="2017-03" db="EMBL/GenBank/DDBJ databases">
        <authorList>
            <person name="Afonso C.L."/>
            <person name="Miller P.J."/>
            <person name="Scott M.A."/>
            <person name="Spackman E."/>
            <person name="Goraichik I."/>
            <person name="Dimitrov K.M."/>
            <person name="Suarez D.L."/>
            <person name="Swayne D.E."/>
        </authorList>
    </citation>
    <scope>NUCLEOTIDE SEQUENCE [LARGE SCALE GENOMIC DNA]</scope>
    <source>
        <strain evidence="10 11">CECT 7691</strain>
    </source>
</reference>
<feature type="transmembrane region" description="Helical" evidence="8">
    <location>
        <begin position="126"/>
        <end position="146"/>
    </location>
</feature>
<dbReference type="InterPro" id="IPR035906">
    <property type="entry name" value="MetI-like_sf"/>
</dbReference>
<proteinExistence type="inferred from homology"/>
<keyword evidence="6 8" id="KW-1133">Transmembrane helix</keyword>
<dbReference type="Proteomes" id="UP000193200">
    <property type="component" value="Unassembled WGS sequence"/>
</dbReference>
<evidence type="ECO:0000256" key="1">
    <source>
        <dbReference type="ARBA" id="ARBA00004651"/>
    </source>
</evidence>
<dbReference type="GO" id="GO:0055085">
    <property type="term" value="P:transmembrane transport"/>
    <property type="evidence" value="ECO:0007669"/>
    <property type="project" value="InterPro"/>
</dbReference>
<evidence type="ECO:0000256" key="6">
    <source>
        <dbReference type="ARBA" id="ARBA00022989"/>
    </source>
</evidence>
<feature type="transmembrane region" description="Helical" evidence="8">
    <location>
        <begin position="54"/>
        <end position="75"/>
    </location>
</feature>
<gene>
    <name evidence="10" type="primary">potH_1</name>
    <name evidence="10" type="ORF">OCH7691_00346</name>
</gene>
<keyword evidence="4" id="KW-1003">Cell membrane</keyword>
<evidence type="ECO:0000256" key="4">
    <source>
        <dbReference type="ARBA" id="ARBA00022475"/>
    </source>
</evidence>
<dbReference type="Pfam" id="PF00528">
    <property type="entry name" value="BPD_transp_1"/>
    <property type="match status" value="1"/>
</dbReference>
<dbReference type="GO" id="GO:0005886">
    <property type="term" value="C:plasma membrane"/>
    <property type="evidence" value="ECO:0007669"/>
    <property type="project" value="UniProtKB-SubCell"/>
</dbReference>
<name>A0A1Y5RG00_9PROT</name>
<feature type="domain" description="ABC transmembrane type-1" evidence="9">
    <location>
        <begin position="122"/>
        <end position="328"/>
    </location>
</feature>
<keyword evidence="3 8" id="KW-0813">Transport</keyword>
<evidence type="ECO:0000256" key="3">
    <source>
        <dbReference type="ARBA" id="ARBA00022448"/>
    </source>
</evidence>
<evidence type="ECO:0000256" key="7">
    <source>
        <dbReference type="ARBA" id="ARBA00023136"/>
    </source>
</evidence>
<dbReference type="InterPro" id="IPR000515">
    <property type="entry name" value="MetI-like"/>
</dbReference>
<comment type="subcellular location">
    <subcellularLocation>
        <location evidence="1 8">Cell membrane</location>
        <topology evidence="1 8">Multi-pass membrane protein</topology>
    </subcellularLocation>
</comment>
<feature type="transmembrane region" description="Helical" evidence="8">
    <location>
        <begin position="158"/>
        <end position="180"/>
    </location>
</feature>
<keyword evidence="11" id="KW-1185">Reference proteome</keyword>
<dbReference type="PANTHER" id="PTHR42929">
    <property type="entry name" value="INNER MEMBRANE ABC TRANSPORTER PERMEASE PROTEIN YDCU-RELATED-RELATED"/>
    <property type="match status" value="1"/>
</dbReference>
<dbReference type="SUPFAM" id="SSF161098">
    <property type="entry name" value="MetI-like"/>
    <property type="match status" value="1"/>
</dbReference>
<feature type="transmembrane region" description="Helical" evidence="8">
    <location>
        <begin position="251"/>
        <end position="276"/>
    </location>
</feature>
<evidence type="ECO:0000313" key="10">
    <source>
        <dbReference type="EMBL" id="SLN16413.1"/>
    </source>
</evidence>
<dbReference type="PANTHER" id="PTHR42929:SF3">
    <property type="entry name" value="PUTRESCINE TRANSPORT SYSTEM PERMEASE PROTEIN POTH"/>
    <property type="match status" value="1"/>
</dbReference>
<keyword evidence="7 8" id="KW-0472">Membrane</keyword>
<evidence type="ECO:0000256" key="8">
    <source>
        <dbReference type="RuleBase" id="RU363032"/>
    </source>
</evidence>
<sequence>MNTGKRPVAAYVDRQASTPPGGRLESVHRAMMAYRVYRWFALIGDKFGISGQTLVIAIPFIWLLLFFLAPFLIVLKISFAEPLTAIPPYSQLWQWDGETLAIHLNLYNYIFLGEDDLYWRAYLSSIRIAGISALLTLLVGYPLAYAMARAPASWRPTLVMLVILPFWTSFLIRVYAWIGILKPEGLLNLLLSWLGLIDQPLTILNTNTAVYIGIVYSYLPFMVLPLYANLEKMDLSLLEAAADLGCRPIKAFWLVTVPLSVPGIIGGLLLVFIPAVGEFVIPDLLGGSETLMIGKTLWSEFFNNRDWPLSSAVTVILLGILLVPIVYFQRQQAKAAERA</sequence>
<dbReference type="FunCoup" id="A0A1Y5RG00">
    <property type="interactions" value="107"/>
</dbReference>
<comment type="similarity">
    <text evidence="2">Belongs to the binding-protein-dependent transport system permease family. CysTW subfamily.</text>
</comment>
<evidence type="ECO:0000259" key="9">
    <source>
        <dbReference type="PROSITE" id="PS50928"/>
    </source>
</evidence>
<protein>
    <submittedName>
        <fullName evidence="10">Putrescine transport system permease protein PotH</fullName>
    </submittedName>
</protein>
<dbReference type="EMBL" id="FWFR01000001">
    <property type="protein sequence ID" value="SLN16413.1"/>
    <property type="molecule type" value="Genomic_DNA"/>
</dbReference>
<evidence type="ECO:0000313" key="11">
    <source>
        <dbReference type="Proteomes" id="UP000193200"/>
    </source>
</evidence>
<dbReference type="PROSITE" id="PS50928">
    <property type="entry name" value="ABC_TM1"/>
    <property type="match status" value="1"/>
</dbReference>
<dbReference type="Gene3D" id="1.10.3720.10">
    <property type="entry name" value="MetI-like"/>
    <property type="match status" value="1"/>
</dbReference>
<feature type="transmembrane region" description="Helical" evidence="8">
    <location>
        <begin position="209"/>
        <end position="230"/>
    </location>
</feature>
<evidence type="ECO:0000256" key="5">
    <source>
        <dbReference type="ARBA" id="ARBA00022692"/>
    </source>
</evidence>
<organism evidence="10 11">
    <name type="scientific">Oceanibacterium hippocampi</name>
    <dbReference type="NCBI Taxonomy" id="745714"/>
    <lineage>
        <taxon>Bacteria</taxon>
        <taxon>Pseudomonadati</taxon>
        <taxon>Pseudomonadota</taxon>
        <taxon>Alphaproteobacteria</taxon>
        <taxon>Sneathiellales</taxon>
        <taxon>Sneathiellaceae</taxon>
        <taxon>Oceanibacterium</taxon>
    </lineage>
</organism>
<dbReference type="InParanoid" id="A0A1Y5RG00"/>
<dbReference type="CDD" id="cd06261">
    <property type="entry name" value="TM_PBP2"/>
    <property type="match status" value="1"/>
</dbReference>
<dbReference type="AlphaFoldDB" id="A0A1Y5RG00"/>
<accession>A0A1Y5RG00</accession>
<evidence type="ECO:0000256" key="2">
    <source>
        <dbReference type="ARBA" id="ARBA00007069"/>
    </source>
</evidence>
<feature type="transmembrane region" description="Helical" evidence="8">
    <location>
        <begin position="307"/>
        <end position="328"/>
    </location>
</feature>
<keyword evidence="5 8" id="KW-0812">Transmembrane</keyword>